<comment type="caution">
    <text evidence="1">The sequence shown here is derived from an EMBL/GenBank/DDBJ whole genome shotgun (WGS) entry which is preliminary data.</text>
</comment>
<proteinExistence type="predicted"/>
<accession>A0ABV5NV16</accession>
<gene>
    <name evidence="1" type="ORF">ACFFR3_31450</name>
</gene>
<name>A0ABV5NV16_9ACTN</name>
<keyword evidence="2" id="KW-1185">Reference proteome</keyword>
<dbReference type="Proteomes" id="UP001589568">
    <property type="component" value="Unassembled WGS sequence"/>
</dbReference>
<reference evidence="1 2" key="1">
    <citation type="submission" date="2024-09" db="EMBL/GenBank/DDBJ databases">
        <authorList>
            <person name="Sun Q."/>
            <person name="Mori K."/>
        </authorList>
    </citation>
    <scope>NUCLEOTIDE SEQUENCE [LARGE SCALE GENOMIC DNA]</scope>
    <source>
        <strain evidence="1 2">JCM 3324</strain>
    </source>
</reference>
<evidence type="ECO:0000313" key="1">
    <source>
        <dbReference type="EMBL" id="MFB9474036.1"/>
    </source>
</evidence>
<evidence type="ECO:0000313" key="2">
    <source>
        <dbReference type="Proteomes" id="UP001589568"/>
    </source>
</evidence>
<organism evidence="1 2">
    <name type="scientific">Nonomuraea salmonea</name>
    <dbReference type="NCBI Taxonomy" id="46181"/>
    <lineage>
        <taxon>Bacteria</taxon>
        <taxon>Bacillati</taxon>
        <taxon>Actinomycetota</taxon>
        <taxon>Actinomycetes</taxon>
        <taxon>Streptosporangiales</taxon>
        <taxon>Streptosporangiaceae</taxon>
        <taxon>Nonomuraea</taxon>
    </lineage>
</organism>
<protein>
    <submittedName>
        <fullName evidence="1">Uncharacterized protein</fullName>
    </submittedName>
</protein>
<dbReference type="EMBL" id="JBHMCF010000037">
    <property type="protein sequence ID" value="MFB9474036.1"/>
    <property type="molecule type" value="Genomic_DNA"/>
</dbReference>
<dbReference type="RefSeq" id="WP_379484309.1">
    <property type="nucleotide sequence ID" value="NZ_JBHMCF010000037.1"/>
</dbReference>
<sequence length="120" mass="13542">MASQAYFHWADDEFEVDILLDGNVDAADLEVGDSIITLPTGERYSALLITLDQISRIMDRHRQCGENLSGRYFGTPDLIVVREKGVAAMVDVIRDILTSGDLPTWFPKIRENDQLDLLEM</sequence>